<organism evidence="2 3">
    <name type="scientific">Paxillus rubicundulus Ve08.2h10</name>
    <dbReference type="NCBI Taxonomy" id="930991"/>
    <lineage>
        <taxon>Eukaryota</taxon>
        <taxon>Fungi</taxon>
        <taxon>Dikarya</taxon>
        <taxon>Basidiomycota</taxon>
        <taxon>Agaricomycotina</taxon>
        <taxon>Agaricomycetes</taxon>
        <taxon>Agaricomycetidae</taxon>
        <taxon>Boletales</taxon>
        <taxon>Paxilineae</taxon>
        <taxon>Paxillaceae</taxon>
        <taxon>Paxillus</taxon>
    </lineage>
</organism>
<accession>A0A0D0E1W3</accession>
<feature type="region of interest" description="Disordered" evidence="1">
    <location>
        <begin position="1"/>
        <end position="25"/>
    </location>
</feature>
<feature type="non-terminal residue" evidence="2">
    <location>
        <position position="169"/>
    </location>
</feature>
<sequence>HTHSKTVTRGITPTNNTSTVSSLKPQSAIQLQPEPALMTAIPPTYYIQHAPISINAAKLNTRSFEKILELNCGKNNWSDWSFAMKLVLNQHLIGGYLVSTISKRSQRVSSLSGQQRWYSTSLFPIPPLSLAIPLVLHELEPLALSFLSSTHTLGYIPFPFFSTYSPLNP</sequence>
<name>A0A0D0E1W3_9AGAM</name>
<reference evidence="2 3" key="1">
    <citation type="submission" date="2014-04" db="EMBL/GenBank/DDBJ databases">
        <authorList>
            <consortium name="DOE Joint Genome Institute"/>
            <person name="Kuo A."/>
            <person name="Kohler A."/>
            <person name="Jargeat P."/>
            <person name="Nagy L.G."/>
            <person name="Floudas D."/>
            <person name="Copeland A."/>
            <person name="Barry K.W."/>
            <person name="Cichocki N."/>
            <person name="Veneault-Fourrey C."/>
            <person name="LaButti K."/>
            <person name="Lindquist E.A."/>
            <person name="Lipzen A."/>
            <person name="Lundell T."/>
            <person name="Morin E."/>
            <person name="Murat C."/>
            <person name="Sun H."/>
            <person name="Tunlid A."/>
            <person name="Henrissat B."/>
            <person name="Grigoriev I.V."/>
            <person name="Hibbett D.S."/>
            <person name="Martin F."/>
            <person name="Nordberg H.P."/>
            <person name="Cantor M.N."/>
            <person name="Hua S.X."/>
        </authorList>
    </citation>
    <scope>NUCLEOTIDE SEQUENCE [LARGE SCALE GENOMIC DNA]</scope>
    <source>
        <strain evidence="2 3">Ve08.2h10</strain>
    </source>
</reference>
<evidence type="ECO:0000313" key="2">
    <source>
        <dbReference type="EMBL" id="KIK90700.1"/>
    </source>
</evidence>
<gene>
    <name evidence="2" type="ORF">PAXRUDRAFT_151351</name>
</gene>
<evidence type="ECO:0000256" key="1">
    <source>
        <dbReference type="SAM" id="MobiDB-lite"/>
    </source>
</evidence>
<feature type="compositionally biased region" description="Polar residues" evidence="1">
    <location>
        <begin position="7"/>
        <end position="25"/>
    </location>
</feature>
<dbReference type="EMBL" id="KN825482">
    <property type="protein sequence ID" value="KIK90700.1"/>
    <property type="molecule type" value="Genomic_DNA"/>
</dbReference>
<reference evidence="3" key="2">
    <citation type="submission" date="2015-01" db="EMBL/GenBank/DDBJ databases">
        <title>Evolutionary Origins and Diversification of the Mycorrhizal Mutualists.</title>
        <authorList>
            <consortium name="DOE Joint Genome Institute"/>
            <consortium name="Mycorrhizal Genomics Consortium"/>
            <person name="Kohler A."/>
            <person name="Kuo A."/>
            <person name="Nagy L.G."/>
            <person name="Floudas D."/>
            <person name="Copeland A."/>
            <person name="Barry K.W."/>
            <person name="Cichocki N."/>
            <person name="Veneault-Fourrey C."/>
            <person name="LaButti K."/>
            <person name="Lindquist E.A."/>
            <person name="Lipzen A."/>
            <person name="Lundell T."/>
            <person name="Morin E."/>
            <person name="Murat C."/>
            <person name="Riley R."/>
            <person name="Ohm R."/>
            <person name="Sun H."/>
            <person name="Tunlid A."/>
            <person name="Henrissat B."/>
            <person name="Grigoriev I.V."/>
            <person name="Hibbett D.S."/>
            <person name="Martin F."/>
        </authorList>
    </citation>
    <scope>NUCLEOTIDE SEQUENCE [LARGE SCALE GENOMIC DNA]</scope>
    <source>
        <strain evidence="3">Ve08.2h10</strain>
    </source>
</reference>
<evidence type="ECO:0000313" key="3">
    <source>
        <dbReference type="Proteomes" id="UP000054538"/>
    </source>
</evidence>
<proteinExistence type="predicted"/>
<dbReference type="Proteomes" id="UP000054538">
    <property type="component" value="Unassembled WGS sequence"/>
</dbReference>
<protein>
    <submittedName>
        <fullName evidence="2">Uncharacterized protein</fullName>
    </submittedName>
</protein>
<dbReference type="InParanoid" id="A0A0D0E1W3"/>
<dbReference type="AlphaFoldDB" id="A0A0D0E1W3"/>
<dbReference type="HOGENOM" id="CLU_1582400_0_0_1"/>
<keyword evidence="3" id="KW-1185">Reference proteome</keyword>